<feature type="domain" description="Protein kinase" evidence="22">
    <location>
        <begin position="511"/>
        <end position="791"/>
    </location>
</feature>
<dbReference type="SUPFAM" id="SSF56112">
    <property type="entry name" value="Protein kinase-like (PK-like)"/>
    <property type="match status" value="2"/>
</dbReference>
<dbReference type="InterPro" id="IPR011009">
    <property type="entry name" value="Kinase-like_dom_sf"/>
</dbReference>
<comment type="catalytic activity">
    <reaction evidence="17">
        <text>L-threonyl-[protein] + ATP = O-phospho-L-threonyl-[protein] + ADP + H(+)</text>
        <dbReference type="Rhea" id="RHEA:46608"/>
        <dbReference type="Rhea" id="RHEA-COMP:11060"/>
        <dbReference type="Rhea" id="RHEA-COMP:11605"/>
        <dbReference type="ChEBI" id="CHEBI:15378"/>
        <dbReference type="ChEBI" id="CHEBI:30013"/>
        <dbReference type="ChEBI" id="CHEBI:30616"/>
        <dbReference type="ChEBI" id="CHEBI:61977"/>
        <dbReference type="ChEBI" id="CHEBI:456216"/>
        <dbReference type="EC" id="2.7.11.1"/>
    </reaction>
</comment>
<gene>
    <name evidence="26" type="ORF">E6C27_scaffold96G001020</name>
</gene>
<keyword evidence="12 20" id="KW-1133">Transmembrane helix</keyword>
<dbReference type="InterPro" id="IPR007527">
    <property type="entry name" value="Znf_SWIM"/>
</dbReference>
<dbReference type="Gene3D" id="1.10.510.10">
    <property type="entry name" value="Transferase(Phosphotransferase) domain 1"/>
    <property type="match status" value="2"/>
</dbReference>
<dbReference type="Pfam" id="PF01453">
    <property type="entry name" value="B_lectin"/>
    <property type="match status" value="2"/>
</dbReference>
<keyword evidence="5" id="KW-0245">EGF-like domain</keyword>
<evidence type="ECO:0000256" key="12">
    <source>
        <dbReference type="ARBA" id="ARBA00022989"/>
    </source>
</evidence>
<sequence length="1583" mass="178716">MNSAFPLLLLLSLVTFFSSNFCFGSTDTITSTDFIKHPSTIISNADSFELGWFSPPNSTAQYVGIWYHQISIQTLVWVANKDTPLNNTSGIFTISNDGNLVVLDEYNTIIWSSNITSPTANTTARILDSGNLVLEDPVSGVFIWESFQHPSNLLLPSMKLITNKRTQQKLQYTSWKTPSDPSKGNFSLALDVINIPEAVVWNNNGGSPYWRSGPWNGQSFIGFPNMISVYHIGFSLMIEDQTYSFSIFYNSNLLYNMVLSPEGILEQQFWNESKGNWEVSWSAFRTECDYYGVCGAFGVCNAEATPVCSCLTGFKPKVEDEWKRGNWSNGCVRITPLQCESSARNNSRAEEDGFLKLEMVKVPFLVEWSNSSTSGSDCKQECFENCSCSAYAYENGIGCMLWKKELIDVQKFESLGANLYLRLANADLLKINDVKRKSKGMVIAIVLPTILVIFIILAIYFWWRWKAYKNEYSRKGNRLKLRTDDMIGDKSEFKELPLYDFEKLAIATDSFALSKKLGQGGFGPVYKGTLLDGQEIAIKRLSRASNQGYEEFINEVIVISKLQHRNLVQLLGCCIEGEEKMLIYEYMPNSSLDAFIFGKICSAKQKLLDWRKRFNIINGIARGLLYLHRDSRLRIIHRDLKASNILLDKDMNPKISDFGMARIFGGNEVEANTIRVVGTYGYMSPEYAMQGQFSEKSDVFSFGVLLLEIISGKKNTGFNHHEDALSLLEFAWKLWIEDNLIALIDPTIYELSYHLEILRICYGGDTITSTNFIKDPGTIISSNSVFKLGFFTPSNSTHRYVGIWFEKISPQTVVWVANRDTPLNNTSGIFTISNDGNLVVLDSANIILWSSNISSSSSAANNTIAQILDTGNLVLKDTSSGVIIWESFDHPSDKFLIPMKLMTNKRTNEHVGLTSWNSPSNPSTGNFTFLLDVRNIPEAVVLNGGKTYWRSGPWNGQSFIGIPEMYSVYLSGYSLSIQNQTYTLSVATNIESQQIVCLFISSQGNFEQRNWDDEKKQWNTSWVSPKTECDFYGTCGAFGICNAKTSPVCSCLTGFKPKQEKEWNQGNWSSGCVRKTTLKCENQLNNNTDAKEDGFLKLGMVKVPFFAEWSNAPVSIDDCRLKCLRNCSCSSYAFENGICMHWINDLIDIQQFDGVGANLYLRIASADLPTNSVRNKKGIIIAIVIPVTLVIFIIAIFLCWKRKINRQGNKGLNLYNHKKLNMTASEKKKILKQTIGDDIMIEDEIKLKELPLYDFEKVAIATNYFDLNNKLGQGGFGPVYKGKLLNGQEIAVKRLSRASKQGYEEFINEVRVISKLQHRNLVRLLGCCIEGEEKMLIYEYMPNLSLDAWIFGSPRHKSLDWRKRFNIIDGIARGLLYLHRDSRLKIIHRDLKVSNILLDKDLNPKISDFGMARIFGGDEVQANTVRVVGTYGYMSPEYAMQGQFSEKSDVFSFGVLLLEIISGRRNTGFYLHESSISLLGFAWKLWTEDNLIPLIEPTIYEPCYQLEISRCIHVGLLCVQEFINERPNVSTIISMLNSEIVDLPSPKEPGFVGRPHETDTESSQKNLDQCSTNNVTLTAVIAR</sequence>
<feature type="domain" description="Bulb-type lectin" evidence="23">
    <location>
        <begin position="26"/>
        <end position="147"/>
    </location>
</feature>
<feature type="chain" id="PRO_5022733464" description="non-specific serine/threonine protein kinase" evidence="21">
    <location>
        <begin position="25"/>
        <end position="1583"/>
    </location>
</feature>
<dbReference type="EMBL" id="SSTE01007279">
    <property type="protein sequence ID" value="KAA0056928.1"/>
    <property type="molecule type" value="Genomic_DNA"/>
</dbReference>
<feature type="transmembrane region" description="Helical" evidence="20">
    <location>
        <begin position="1179"/>
        <end position="1200"/>
    </location>
</feature>
<dbReference type="FunFam" id="1.10.510.10:FF:000060">
    <property type="entry name" value="G-type lectin S-receptor-like serine/threonine-protein kinase"/>
    <property type="match status" value="2"/>
</dbReference>
<dbReference type="InterPro" id="IPR003609">
    <property type="entry name" value="Pan_app"/>
</dbReference>
<dbReference type="InterPro" id="IPR021820">
    <property type="entry name" value="S-locus_recpt_kinase_C"/>
</dbReference>
<feature type="domain" description="Apple" evidence="24">
    <location>
        <begin position="339"/>
        <end position="424"/>
    </location>
</feature>
<dbReference type="PROSITE" id="PS50927">
    <property type="entry name" value="BULB_LECTIN"/>
    <property type="match status" value="2"/>
</dbReference>
<dbReference type="InterPro" id="IPR008271">
    <property type="entry name" value="Ser/Thr_kinase_AS"/>
</dbReference>
<reference evidence="26 27" key="1">
    <citation type="submission" date="2019-08" db="EMBL/GenBank/DDBJ databases">
        <title>Draft genome sequences of two oriental melons (Cucumis melo L. var makuwa).</title>
        <authorList>
            <person name="Kwon S.-Y."/>
        </authorList>
    </citation>
    <scope>NUCLEOTIDE SEQUENCE [LARGE SCALE GENOMIC DNA]</scope>
    <source>
        <strain evidence="27">cv. SW 3</strain>
        <tissue evidence="26">Leaf</tissue>
    </source>
</reference>
<keyword evidence="13 20" id="KW-0472">Membrane</keyword>
<evidence type="ECO:0000256" key="2">
    <source>
        <dbReference type="ARBA" id="ARBA00012513"/>
    </source>
</evidence>
<dbReference type="GO" id="GO:0008270">
    <property type="term" value="F:zinc ion binding"/>
    <property type="evidence" value="ECO:0007669"/>
    <property type="project" value="UniProtKB-KW"/>
</dbReference>
<dbReference type="Pfam" id="PF11883">
    <property type="entry name" value="DUF3403"/>
    <property type="match status" value="1"/>
</dbReference>
<evidence type="ECO:0000256" key="5">
    <source>
        <dbReference type="ARBA" id="ARBA00022536"/>
    </source>
</evidence>
<evidence type="ECO:0000259" key="25">
    <source>
        <dbReference type="PROSITE" id="PS50966"/>
    </source>
</evidence>
<feature type="domain" description="SWIM-type" evidence="25">
    <location>
        <begin position="1112"/>
        <end position="1150"/>
    </location>
</feature>
<keyword evidence="7 20" id="KW-0812">Transmembrane</keyword>
<dbReference type="SMART" id="SM00220">
    <property type="entry name" value="S_TKc"/>
    <property type="match status" value="2"/>
</dbReference>
<feature type="domain" description="Apple" evidence="24">
    <location>
        <begin position="1080"/>
        <end position="1164"/>
    </location>
</feature>
<dbReference type="Pfam" id="PF00954">
    <property type="entry name" value="S_locus_glycop"/>
    <property type="match status" value="2"/>
</dbReference>
<dbReference type="PROSITE" id="PS50011">
    <property type="entry name" value="PROTEIN_KINASE_DOM"/>
    <property type="match status" value="2"/>
</dbReference>
<evidence type="ECO:0000256" key="9">
    <source>
        <dbReference type="ARBA" id="ARBA00022741"/>
    </source>
</evidence>
<dbReference type="InterPro" id="IPR001245">
    <property type="entry name" value="Ser-Thr/Tyr_kinase_cat_dom"/>
</dbReference>
<keyword evidence="10 26" id="KW-0418">Kinase</keyword>
<dbReference type="Pfam" id="PF08276">
    <property type="entry name" value="PAN_2"/>
    <property type="match status" value="2"/>
</dbReference>
<evidence type="ECO:0000256" key="6">
    <source>
        <dbReference type="ARBA" id="ARBA00022679"/>
    </source>
</evidence>
<evidence type="ECO:0000313" key="27">
    <source>
        <dbReference type="Proteomes" id="UP000321393"/>
    </source>
</evidence>
<dbReference type="SMART" id="SM00108">
    <property type="entry name" value="B_lectin"/>
    <property type="match status" value="2"/>
</dbReference>
<organism evidence="26 27">
    <name type="scientific">Cucumis melo var. makuwa</name>
    <name type="common">Oriental melon</name>
    <dbReference type="NCBI Taxonomy" id="1194695"/>
    <lineage>
        <taxon>Eukaryota</taxon>
        <taxon>Viridiplantae</taxon>
        <taxon>Streptophyta</taxon>
        <taxon>Embryophyta</taxon>
        <taxon>Tracheophyta</taxon>
        <taxon>Spermatophyta</taxon>
        <taxon>Magnoliopsida</taxon>
        <taxon>eudicotyledons</taxon>
        <taxon>Gunneridae</taxon>
        <taxon>Pentapetalae</taxon>
        <taxon>rosids</taxon>
        <taxon>fabids</taxon>
        <taxon>Cucurbitales</taxon>
        <taxon>Cucurbitaceae</taxon>
        <taxon>Benincaseae</taxon>
        <taxon>Cucumis</taxon>
    </lineage>
</organism>
<dbReference type="PANTHER" id="PTHR27002:SF1082">
    <property type="entry name" value="OS06G0693000 PROTEIN"/>
    <property type="match status" value="1"/>
</dbReference>
<keyword evidence="9" id="KW-0547">Nucleotide-binding</keyword>
<dbReference type="PROSITE" id="PS50966">
    <property type="entry name" value="ZF_SWIM"/>
    <property type="match status" value="1"/>
</dbReference>
<evidence type="ECO:0000256" key="3">
    <source>
        <dbReference type="ARBA" id="ARBA00022475"/>
    </source>
</evidence>
<dbReference type="FunFam" id="2.90.10.10:FF:000001">
    <property type="entry name" value="G-type lectin S-receptor-like serine/threonine-protein kinase"/>
    <property type="match status" value="2"/>
</dbReference>
<dbReference type="Pfam" id="PF07714">
    <property type="entry name" value="PK_Tyr_Ser-Thr"/>
    <property type="match status" value="2"/>
</dbReference>
<evidence type="ECO:0000259" key="24">
    <source>
        <dbReference type="PROSITE" id="PS50948"/>
    </source>
</evidence>
<dbReference type="Proteomes" id="UP000321393">
    <property type="component" value="Unassembled WGS sequence"/>
</dbReference>
<keyword evidence="11" id="KW-0067">ATP-binding</keyword>
<keyword evidence="15" id="KW-0675">Receptor</keyword>
<comment type="caution">
    <text evidence="26">The sequence shown here is derived from an EMBL/GenBank/DDBJ whole genome shotgun (WGS) entry which is preliminary data.</text>
</comment>
<dbReference type="SUPFAM" id="SSF51110">
    <property type="entry name" value="alpha-D-mannose-specific plant lectins"/>
    <property type="match status" value="2"/>
</dbReference>
<comment type="subcellular location">
    <subcellularLocation>
        <location evidence="1">Cell membrane</location>
        <topology evidence="1">Single-pass type I membrane protein</topology>
    </subcellularLocation>
</comment>
<evidence type="ECO:0000256" key="16">
    <source>
        <dbReference type="ARBA" id="ARBA00023180"/>
    </source>
</evidence>
<dbReference type="GO" id="GO:0048544">
    <property type="term" value="P:recognition of pollen"/>
    <property type="evidence" value="ECO:0007669"/>
    <property type="project" value="InterPro"/>
</dbReference>
<feature type="transmembrane region" description="Helical" evidence="20">
    <location>
        <begin position="440"/>
        <end position="463"/>
    </location>
</feature>
<dbReference type="EC" id="2.7.11.1" evidence="2"/>
<evidence type="ECO:0000256" key="19">
    <source>
        <dbReference type="PROSITE-ProRule" id="PRU00325"/>
    </source>
</evidence>
<dbReference type="GO" id="GO:0005524">
    <property type="term" value="F:ATP binding"/>
    <property type="evidence" value="ECO:0007669"/>
    <property type="project" value="UniProtKB-KW"/>
</dbReference>
<keyword evidence="8 21" id="KW-0732">Signal</keyword>
<comment type="catalytic activity">
    <reaction evidence="18">
        <text>L-seryl-[protein] + ATP = O-phospho-L-seryl-[protein] + ADP + H(+)</text>
        <dbReference type="Rhea" id="RHEA:17989"/>
        <dbReference type="Rhea" id="RHEA-COMP:9863"/>
        <dbReference type="Rhea" id="RHEA-COMP:11604"/>
        <dbReference type="ChEBI" id="CHEBI:15378"/>
        <dbReference type="ChEBI" id="CHEBI:29999"/>
        <dbReference type="ChEBI" id="CHEBI:30616"/>
        <dbReference type="ChEBI" id="CHEBI:83421"/>
        <dbReference type="ChEBI" id="CHEBI:456216"/>
        <dbReference type="EC" id="2.7.11.1"/>
    </reaction>
</comment>
<keyword evidence="16" id="KW-0325">Glycoprotein</keyword>
<dbReference type="OrthoDB" id="1934880at2759"/>
<evidence type="ECO:0000256" key="11">
    <source>
        <dbReference type="ARBA" id="ARBA00022840"/>
    </source>
</evidence>
<keyword evidence="14" id="KW-1015">Disulfide bond</keyword>
<evidence type="ECO:0000313" key="26">
    <source>
        <dbReference type="EMBL" id="KAA0056928.1"/>
    </source>
</evidence>
<evidence type="ECO:0000256" key="4">
    <source>
        <dbReference type="ARBA" id="ARBA00022527"/>
    </source>
</evidence>
<dbReference type="InterPro" id="IPR036426">
    <property type="entry name" value="Bulb-type_lectin_dom_sf"/>
</dbReference>
<dbReference type="InterPro" id="IPR000858">
    <property type="entry name" value="S_locus_glycoprot_dom"/>
</dbReference>
<feature type="signal peptide" evidence="21">
    <location>
        <begin position="1"/>
        <end position="24"/>
    </location>
</feature>
<dbReference type="Gene3D" id="3.30.200.20">
    <property type="entry name" value="Phosphorylase Kinase, domain 1"/>
    <property type="match status" value="2"/>
</dbReference>
<dbReference type="FunFam" id="3.30.200.20:FF:000145">
    <property type="entry name" value="receptor-like serine/threonine-protein kinase SD1-8"/>
    <property type="match status" value="2"/>
</dbReference>
<dbReference type="InterPro" id="IPR001480">
    <property type="entry name" value="Bulb-type_lectin_dom"/>
</dbReference>
<dbReference type="CDD" id="cd01098">
    <property type="entry name" value="PAN_AP_plant"/>
    <property type="match status" value="2"/>
</dbReference>
<dbReference type="PANTHER" id="PTHR27002">
    <property type="entry name" value="RECEPTOR-LIKE SERINE/THREONINE-PROTEIN KINASE SD1-8"/>
    <property type="match status" value="1"/>
</dbReference>
<evidence type="ECO:0000256" key="7">
    <source>
        <dbReference type="ARBA" id="ARBA00022692"/>
    </source>
</evidence>
<evidence type="ECO:0000256" key="15">
    <source>
        <dbReference type="ARBA" id="ARBA00023170"/>
    </source>
</evidence>
<dbReference type="PROSITE" id="PS00108">
    <property type="entry name" value="PROTEIN_KINASE_ST"/>
    <property type="match status" value="2"/>
</dbReference>
<dbReference type="InterPro" id="IPR000719">
    <property type="entry name" value="Prot_kinase_dom"/>
</dbReference>
<dbReference type="GO" id="GO:0005886">
    <property type="term" value="C:plasma membrane"/>
    <property type="evidence" value="ECO:0007669"/>
    <property type="project" value="UniProtKB-SubCell"/>
</dbReference>
<evidence type="ECO:0000256" key="10">
    <source>
        <dbReference type="ARBA" id="ARBA00022777"/>
    </source>
</evidence>
<evidence type="ECO:0000256" key="14">
    <source>
        <dbReference type="ARBA" id="ARBA00023157"/>
    </source>
</evidence>
<evidence type="ECO:0000256" key="8">
    <source>
        <dbReference type="ARBA" id="ARBA00022729"/>
    </source>
</evidence>
<evidence type="ECO:0000259" key="22">
    <source>
        <dbReference type="PROSITE" id="PS50011"/>
    </source>
</evidence>
<keyword evidence="4" id="KW-0723">Serine/threonine-protein kinase</keyword>
<accession>A0A5A7UP90</accession>
<evidence type="ECO:0000256" key="17">
    <source>
        <dbReference type="ARBA" id="ARBA00047899"/>
    </source>
</evidence>
<feature type="domain" description="Protein kinase" evidence="22">
    <location>
        <begin position="1265"/>
        <end position="1541"/>
    </location>
</feature>
<keyword evidence="19" id="KW-0479">Metal-binding</keyword>
<evidence type="ECO:0000256" key="20">
    <source>
        <dbReference type="SAM" id="Phobius"/>
    </source>
</evidence>
<evidence type="ECO:0000256" key="1">
    <source>
        <dbReference type="ARBA" id="ARBA00004251"/>
    </source>
</evidence>
<dbReference type="GO" id="GO:0004674">
    <property type="term" value="F:protein serine/threonine kinase activity"/>
    <property type="evidence" value="ECO:0007669"/>
    <property type="project" value="UniProtKB-KW"/>
</dbReference>
<feature type="domain" description="Bulb-type lectin" evidence="23">
    <location>
        <begin position="764"/>
        <end position="888"/>
    </location>
</feature>
<evidence type="ECO:0000256" key="13">
    <source>
        <dbReference type="ARBA" id="ARBA00023136"/>
    </source>
</evidence>
<evidence type="ECO:0000259" key="23">
    <source>
        <dbReference type="PROSITE" id="PS50927"/>
    </source>
</evidence>
<dbReference type="PROSITE" id="PS50948">
    <property type="entry name" value="PAN"/>
    <property type="match status" value="2"/>
</dbReference>
<proteinExistence type="predicted"/>
<protein>
    <recommendedName>
        <fullName evidence="2">non-specific serine/threonine protein kinase</fullName>
        <ecNumber evidence="2">2.7.11.1</ecNumber>
    </recommendedName>
</protein>
<dbReference type="CDD" id="cd00028">
    <property type="entry name" value="B_lectin"/>
    <property type="match status" value="2"/>
</dbReference>
<keyword evidence="3" id="KW-1003">Cell membrane</keyword>
<dbReference type="Gene3D" id="2.90.10.10">
    <property type="entry name" value="Bulb-type lectin domain"/>
    <property type="match status" value="2"/>
</dbReference>
<keyword evidence="19" id="KW-0863">Zinc-finger</keyword>
<name>A0A5A7UP90_CUCMM</name>
<evidence type="ECO:0000256" key="18">
    <source>
        <dbReference type="ARBA" id="ARBA00048679"/>
    </source>
</evidence>
<keyword evidence="6" id="KW-0808">Transferase</keyword>
<keyword evidence="19" id="KW-0862">Zinc</keyword>
<dbReference type="CDD" id="cd14066">
    <property type="entry name" value="STKc_IRAK"/>
    <property type="match status" value="2"/>
</dbReference>
<evidence type="ECO:0000256" key="21">
    <source>
        <dbReference type="SAM" id="SignalP"/>
    </source>
</evidence>
<dbReference type="SMART" id="SM00473">
    <property type="entry name" value="PAN_AP"/>
    <property type="match status" value="2"/>
</dbReference>